<protein>
    <submittedName>
        <fullName evidence="7">Transcriptional regulator, RpiR family</fullName>
    </submittedName>
</protein>
<dbReference type="GO" id="GO:0097367">
    <property type="term" value="F:carbohydrate derivative binding"/>
    <property type="evidence" value="ECO:0007669"/>
    <property type="project" value="InterPro"/>
</dbReference>
<dbReference type="InterPro" id="IPR036388">
    <property type="entry name" value="WH-like_DNA-bd_sf"/>
</dbReference>
<dbReference type="SUPFAM" id="SSF53697">
    <property type="entry name" value="SIS domain"/>
    <property type="match status" value="1"/>
</dbReference>
<gene>
    <name evidence="7" type="ORF">NEICINOT_03364</name>
</gene>
<evidence type="ECO:0000259" key="5">
    <source>
        <dbReference type="PROSITE" id="PS51071"/>
    </source>
</evidence>
<reference evidence="7 8" key="1">
    <citation type="submission" date="2009-10" db="EMBL/GenBank/DDBJ databases">
        <authorList>
            <person name="Weinstock G."/>
            <person name="Sodergren E."/>
            <person name="Clifton S."/>
            <person name="Fulton L."/>
            <person name="Fulton B."/>
            <person name="Courtney L."/>
            <person name="Fronick C."/>
            <person name="Harrison M."/>
            <person name="Strong C."/>
            <person name="Farmer C."/>
            <person name="Delahaunty K."/>
            <person name="Markovic C."/>
            <person name="Hall O."/>
            <person name="Minx P."/>
            <person name="Tomlinson C."/>
            <person name="Mitreva M."/>
            <person name="Nelson J."/>
            <person name="Hou S."/>
            <person name="Wollam A."/>
            <person name="Pepin K.H."/>
            <person name="Johnson M."/>
            <person name="Bhonagiri V."/>
            <person name="Nash W.E."/>
            <person name="Warren W."/>
            <person name="Chinwalla A."/>
            <person name="Mardis E.R."/>
            <person name="Wilson R.K."/>
        </authorList>
    </citation>
    <scope>NUCLEOTIDE SEQUENCE [LARGE SCALE GENOMIC DNA]</scope>
    <source>
        <strain evidence="7 8">ATCC 14685</strain>
    </source>
</reference>
<comment type="caution">
    <text evidence="7">The sequence shown here is derived from an EMBL/GenBank/DDBJ whole genome shotgun (WGS) entry which is preliminary data.</text>
</comment>
<dbReference type="InterPro" id="IPR047640">
    <property type="entry name" value="RpiR-like"/>
</dbReference>
<evidence type="ECO:0000259" key="6">
    <source>
        <dbReference type="PROSITE" id="PS51464"/>
    </source>
</evidence>
<evidence type="ECO:0000256" key="4">
    <source>
        <dbReference type="ARBA" id="ARBA00023163"/>
    </source>
</evidence>
<dbReference type="Gene3D" id="1.10.10.10">
    <property type="entry name" value="Winged helix-like DNA-binding domain superfamily/Winged helix DNA-binding domain"/>
    <property type="match status" value="1"/>
</dbReference>
<dbReference type="Pfam" id="PF01380">
    <property type="entry name" value="SIS"/>
    <property type="match status" value="1"/>
</dbReference>
<dbReference type="eggNOG" id="COG1737">
    <property type="taxonomic scope" value="Bacteria"/>
</dbReference>
<organism evidence="7 8">
    <name type="scientific">Neisseria cinerea ATCC 14685</name>
    <dbReference type="NCBI Taxonomy" id="546262"/>
    <lineage>
        <taxon>Bacteria</taxon>
        <taxon>Pseudomonadati</taxon>
        <taxon>Pseudomonadota</taxon>
        <taxon>Betaproteobacteria</taxon>
        <taxon>Neisseriales</taxon>
        <taxon>Neisseriaceae</taxon>
        <taxon>Neisseria</taxon>
    </lineage>
</organism>
<dbReference type="PROSITE" id="PS51071">
    <property type="entry name" value="HTH_RPIR"/>
    <property type="match status" value="1"/>
</dbReference>
<dbReference type="InterPro" id="IPR009057">
    <property type="entry name" value="Homeodomain-like_sf"/>
</dbReference>
<evidence type="ECO:0000256" key="1">
    <source>
        <dbReference type="ARBA" id="ARBA00023015"/>
    </source>
</evidence>
<accession>D0W145</accession>
<sequence>MLSKISESLADLSGAERKVAECALAKPKWFVHAAVAEIAEHSSVSQPTVIRFCRSLGYKGLPEFKLALSASIGHEGMPYVHEELNADDDMSSVVEKVLGNAAASLLGERRFLKESELENAIATLMHARRVEFYGVGNSGIVAQDAQHKFFRFGMSTVAYVDTHTQLMAASVLSSEDVLIAISNTGSSIELLDAVSIAKENGASIIALTRNESPLAQMADCVLSIATQENAELYTPMVSRLLQLAVIDILAIGLALRLGDAASLQLQKSKKAYITSISFTTRIDIKTAFRKCRLKRWLKTVGRLGTGFGKRCSSGG</sequence>
<dbReference type="SUPFAM" id="SSF46689">
    <property type="entry name" value="Homeodomain-like"/>
    <property type="match status" value="1"/>
</dbReference>
<keyword evidence="2" id="KW-0238">DNA-binding</keyword>
<keyword evidence="4" id="KW-0804">Transcription</keyword>
<evidence type="ECO:0000256" key="3">
    <source>
        <dbReference type="ARBA" id="ARBA00023152"/>
    </source>
</evidence>
<name>D0W145_NEICI</name>
<dbReference type="CDD" id="cd05013">
    <property type="entry name" value="SIS_RpiR"/>
    <property type="match status" value="1"/>
</dbReference>
<feature type="domain" description="HTH rpiR-type" evidence="5">
    <location>
        <begin position="1"/>
        <end position="75"/>
    </location>
</feature>
<proteinExistence type="predicted"/>
<dbReference type="PROSITE" id="PS51464">
    <property type="entry name" value="SIS"/>
    <property type="match status" value="1"/>
</dbReference>
<dbReference type="AlphaFoldDB" id="D0W145"/>
<keyword evidence="1" id="KW-0805">Transcription regulation</keyword>
<dbReference type="PANTHER" id="PTHR30514">
    <property type="entry name" value="GLUCOKINASE"/>
    <property type="match status" value="1"/>
</dbReference>
<dbReference type="InterPro" id="IPR001347">
    <property type="entry name" value="SIS_dom"/>
</dbReference>
<dbReference type="STRING" id="546262.NEICINOT_03364"/>
<dbReference type="InterPro" id="IPR035472">
    <property type="entry name" value="RpiR-like_SIS"/>
</dbReference>
<dbReference type="InterPro" id="IPR046348">
    <property type="entry name" value="SIS_dom_sf"/>
</dbReference>
<dbReference type="GO" id="GO:0006096">
    <property type="term" value="P:glycolytic process"/>
    <property type="evidence" value="ECO:0007669"/>
    <property type="project" value="UniProtKB-KW"/>
</dbReference>
<evidence type="ECO:0000313" key="7">
    <source>
        <dbReference type="EMBL" id="EEZ72433.1"/>
    </source>
</evidence>
<evidence type="ECO:0000313" key="8">
    <source>
        <dbReference type="Proteomes" id="UP000003294"/>
    </source>
</evidence>
<keyword evidence="3" id="KW-0324">Glycolysis</keyword>
<dbReference type="FunFam" id="1.10.10.10:FF:000060">
    <property type="entry name" value="DNA-binding transcriptional regulator HexR"/>
    <property type="match status" value="1"/>
</dbReference>
<dbReference type="PANTHER" id="PTHR30514:SF1">
    <property type="entry name" value="HTH-TYPE TRANSCRIPTIONAL REGULATOR HEXR-RELATED"/>
    <property type="match status" value="1"/>
</dbReference>
<dbReference type="GO" id="GO:0003700">
    <property type="term" value="F:DNA-binding transcription factor activity"/>
    <property type="evidence" value="ECO:0007669"/>
    <property type="project" value="InterPro"/>
</dbReference>
<dbReference type="InterPro" id="IPR000281">
    <property type="entry name" value="HTH_RpiR"/>
</dbReference>
<dbReference type="OrthoDB" id="257751at2"/>
<dbReference type="Proteomes" id="UP000003294">
    <property type="component" value="Unassembled WGS sequence"/>
</dbReference>
<dbReference type="GO" id="GO:0003677">
    <property type="term" value="F:DNA binding"/>
    <property type="evidence" value="ECO:0007669"/>
    <property type="project" value="UniProtKB-KW"/>
</dbReference>
<feature type="domain" description="SIS" evidence="6">
    <location>
        <begin position="120"/>
        <end position="259"/>
    </location>
</feature>
<dbReference type="EMBL" id="ACDY02000002">
    <property type="protein sequence ID" value="EEZ72433.1"/>
    <property type="molecule type" value="Genomic_DNA"/>
</dbReference>
<dbReference type="Pfam" id="PF01418">
    <property type="entry name" value="HTH_6"/>
    <property type="match status" value="1"/>
</dbReference>
<evidence type="ECO:0000256" key="2">
    <source>
        <dbReference type="ARBA" id="ARBA00023125"/>
    </source>
</evidence>
<dbReference type="Gene3D" id="3.40.50.10490">
    <property type="entry name" value="Glucose-6-phosphate isomerase like protein, domain 1"/>
    <property type="match status" value="1"/>
</dbReference>